<dbReference type="OrthoDB" id="6733100at2759"/>
<name>A0A8K0KCB5_LADFU</name>
<dbReference type="InterPro" id="IPR043128">
    <property type="entry name" value="Rev_trsase/Diguanyl_cyclase"/>
</dbReference>
<accession>A0A8K0KCB5</accession>
<protein>
    <submittedName>
        <fullName evidence="1">Uncharacterized protein</fullName>
    </submittedName>
</protein>
<proteinExistence type="predicted"/>
<dbReference type="SUPFAM" id="SSF56672">
    <property type="entry name" value="DNA/RNA polymerases"/>
    <property type="match status" value="1"/>
</dbReference>
<evidence type="ECO:0000313" key="1">
    <source>
        <dbReference type="EMBL" id="KAG8231758.1"/>
    </source>
</evidence>
<dbReference type="AlphaFoldDB" id="A0A8K0KCB5"/>
<dbReference type="GO" id="GO:0071897">
    <property type="term" value="P:DNA biosynthetic process"/>
    <property type="evidence" value="ECO:0007669"/>
    <property type="project" value="UniProtKB-ARBA"/>
</dbReference>
<gene>
    <name evidence="1" type="ORF">J437_LFUL012038</name>
</gene>
<organism evidence="1 2">
    <name type="scientific">Ladona fulva</name>
    <name type="common">Scarce chaser dragonfly</name>
    <name type="synonym">Libellula fulva</name>
    <dbReference type="NCBI Taxonomy" id="123851"/>
    <lineage>
        <taxon>Eukaryota</taxon>
        <taxon>Metazoa</taxon>
        <taxon>Ecdysozoa</taxon>
        <taxon>Arthropoda</taxon>
        <taxon>Hexapoda</taxon>
        <taxon>Insecta</taxon>
        <taxon>Pterygota</taxon>
        <taxon>Palaeoptera</taxon>
        <taxon>Odonata</taxon>
        <taxon>Epiprocta</taxon>
        <taxon>Anisoptera</taxon>
        <taxon>Libelluloidea</taxon>
        <taxon>Libellulidae</taxon>
        <taxon>Ladona</taxon>
    </lineage>
</organism>
<dbReference type="Proteomes" id="UP000792457">
    <property type="component" value="Unassembled WGS sequence"/>
</dbReference>
<dbReference type="Gene3D" id="3.10.10.10">
    <property type="entry name" value="HIV Type 1 Reverse Transcriptase, subunit A, domain 1"/>
    <property type="match status" value="1"/>
</dbReference>
<sequence length="109" mass="12208">MLAHGVIRKEKTAYVNPLLVVKRKHGGVRLCLDARQLNSLTIPENDVPPRIDDSLRNVHGSLGGCKKKRKTGTETAIAWMDLADASITHLPIMRTLTSMDMPDRMMELF</sequence>
<comment type="caution">
    <text evidence="1">The sequence shown here is derived from an EMBL/GenBank/DDBJ whole genome shotgun (WGS) entry which is preliminary data.</text>
</comment>
<dbReference type="InterPro" id="IPR043502">
    <property type="entry name" value="DNA/RNA_pol_sf"/>
</dbReference>
<evidence type="ECO:0000313" key="2">
    <source>
        <dbReference type="Proteomes" id="UP000792457"/>
    </source>
</evidence>
<reference evidence="1" key="1">
    <citation type="submission" date="2013-04" db="EMBL/GenBank/DDBJ databases">
        <authorList>
            <person name="Qu J."/>
            <person name="Murali S.C."/>
            <person name="Bandaranaike D."/>
            <person name="Bellair M."/>
            <person name="Blankenburg K."/>
            <person name="Chao H."/>
            <person name="Dinh H."/>
            <person name="Doddapaneni H."/>
            <person name="Downs B."/>
            <person name="Dugan-Rocha S."/>
            <person name="Elkadiri S."/>
            <person name="Gnanaolivu R.D."/>
            <person name="Hernandez B."/>
            <person name="Javaid M."/>
            <person name="Jayaseelan J.C."/>
            <person name="Lee S."/>
            <person name="Li M."/>
            <person name="Ming W."/>
            <person name="Munidasa M."/>
            <person name="Muniz J."/>
            <person name="Nguyen L."/>
            <person name="Ongeri F."/>
            <person name="Osuji N."/>
            <person name="Pu L.-L."/>
            <person name="Puazo M."/>
            <person name="Qu C."/>
            <person name="Quiroz J."/>
            <person name="Raj R."/>
            <person name="Weissenberger G."/>
            <person name="Xin Y."/>
            <person name="Zou X."/>
            <person name="Han Y."/>
            <person name="Richards S."/>
            <person name="Worley K."/>
            <person name="Muzny D."/>
            <person name="Gibbs R."/>
        </authorList>
    </citation>
    <scope>NUCLEOTIDE SEQUENCE</scope>
    <source>
        <strain evidence="1">Sampled in the wild</strain>
    </source>
</reference>
<dbReference type="EMBL" id="KZ308572">
    <property type="protein sequence ID" value="KAG8231758.1"/>
    <property type="molecule type" value="Genomic_DNA"/>
</dbReference>
<dbReference type="Gene3D" id="3.30.70.270">
    <property type="match status" value="1"/>
</dbReference>
<reference evidence="1" key="2">
    <citation type="submission" date="2017-10" db="EMBL/GenBank/DDBJ databases">
        <title>Ladona fulva Genome sequencing and assembly.</title>
        <authorList>
            <person name="Murali S."/>
            <person name="Richards S."/>
            <person name="Bandaranaike D."/>
            <person name="Bellair M."/>
            <person name="Blankenburg K."/>
            <person name="Chao H."/>
            <person name="Dinh H."/>
            <person name="Doddapaneni H."/>
            <person name="Dugan-Rocha S."/>
            <person name="Elkadiri S."/>
            <person name="Gnanaolivu R."/>
            <person name="Hernandez B."/>
            <person name="Skinner E."/>
            <person name="Javaid M."/>
            <person name="Lee S."/>
            <person name="Li M."/>
            <person name="Ming W."/>
            <person name="Munidasa M."/>
            <person name="Muniz J."/>
            <person name="Nguyen L."/>
            <person name="Hughes D."/>
            <person name="Osuji N."/>
            <person name="Pu L.-L."/>
            <person name="Puazo M."/>
            <person name="Qu C."/>
            <person name="Quiroz J."/>
            <person name="Raj R."/>
            <person name="Weissenberger G."/>
            <person name="Xin Y."/>
            <person name="Zou X."/>
            <person name="Han Y."/>
            <person name="Worley K."/>
            <person name="Muzny D."/>
            <person name="Gibbs R."/>
        </authorList>
    </citation>
    <scope>NUCLEOTIDE SEQUENCE</scope>
    <source>
        <strain evidence="1">Sampled in the wild</strain>
    </source>
</reference>
<keyword evidence="2" id="KW-1185">Reference proteome</keyword>